<name>A0ABM3MQW8_GALME</name>
<keyword evidence="8" id="KW-1185">Reference proteome</keyword>
<accession>A0ABM3MQW8</accession>
<gene>
    <name evidence="9" type="primary">LOC113517179</name>
</gene>
<comment type="function">
    <text evidence="5">Involved in transvection phenomena (= synapsis-dependent gene expression), where the synaptic pairing of chromosomes carrying genes with which zeste interacts influences the expression of these genes. Zeste binds to DNA and stimulates transcription from a nearby promoter.</text>
</comment>
<feature type="region of interest" description="Disordered" evidence="6">
    <location>
        <begin position="87"/>
        <end position="106"/>
    </location>
</feature>
<dbReference type="Proteomes" id="UP001652740">
    <property type="component" value="Unplaced"/>
</dbReference>
<dbReference type="Pfam" id="PF13873">
    <property type="entry name" value="Myb_DNA-bind_5"/>
    <property type="match status" value="1"/>
</dbReference>
<evidence type="ECO:0000256" key="5">
    <source>
        <dbReference type="ARBA" id="ARBA00025466"/>
    </source>
</evidence>
<organism evidence="8 9">
    <name type="scientific">Galleria mellonella</name>
    <name type="common">Greater wax moth</name>
    <dbReference type="NCBI Taxonomy" id="7137"/>
    <lineage>
        <taxon>Eukaryota</taxon>
        <taxon>Metazoa</taxon>
        <taxon>Ecdysozoa</taxon>
        <taxon>Arthropoda</taxon>
        <taxon>Hexapoda</taxon>
        <taxon>Insecta</taxon>
        <taxon>Pterygota</taxon>
        <taxon>Neoptera</taxon>
        <taxon>Endopterygota</taxon>
        <taxon>Lepidoptera</taxon>
        <taxon>Glossata</taxon>
        <taxon>Ditrysia</taxon>
        <taxon>Pyraloidea</taxon>
        <taxon>Pyralidae</taxon>
        <taxon>Galleriinae</taxon>
        <taxon>Galleria</taxon>
    </lineage>
</organism>
<evidence type="ECO:0000313" key="8">
    <source>
        <dbReference type="Proteomes" id="UP001652740"/>
    </source>
</evidence>
<evidence type="ECO:0000259" key="7">
    <source>
        <dbReference type="Pfam" id="PF13873"/>
    </source>
</evidence>
<evidence type="ECO:0000256" key="1">
    <source>
        <dbReference type="ARBA" id="ARBA00011764"/>
    </source>
</evidence>
<evidence type="ECO:0000256" key="4">
    <source>
        <dbReference type="ARBA" id="ARBA00023163"/>
    </source>
</evidence>
<sequence length="270" mass="31376">MDSPKTTSKRVANLTIYERTVLTRLIKRYPQVQSKLRDKLSANKKKEVWNLIAAKFNSYPNVHKRDIITLRKAWNIMKNCTRKAGASKHCNERTGGSSPLSPIDGTTNVVEEDAPVVINEIKNSFDSDGIILNTAVKSQDSDSIDADIKDNLETSLSVTEQKYRLELQMLRIKKRSAKFEEEINKTLLEKAKIELEGIKTKMTEDKNFNNENRDDIDDFRIQLRLEELQYKRKLYEYQLQSVAKEVEIKNETLNQLRDGRLNWQNFFNTS</sequence>
<comment type="subunit">
    <text evidence="1">Self-associates forming complexes of several hundred monomers.</text>
</comment>
<feature type="compositionally biased region" description="Polar residues" evidence="6">
    <location>
        <begin position="94"/>
        <end position="106"/>
    </location>
</feature>
<keyword evidence="3" id="KW-0805">Transcription regulation</keyword>
<evidence type="ECO:0000256" key="3">
    <source>
        <dbReference type="ARBA" id="ARBA00023015"/>
    </source>
</evidence>
<evidence type="ECO:0000313" key="9">
    <source>
        <dbReference type="RefSeq" id="XP_052753766.1"/>
    </source>
</evidence>
<proteinExistence type="predicted"/>
<dbReference type="InterPro" id="IPR028002">
    <property type="entry name" value="Myb_DNA-bind_5"/>
</dbReference>
<feature type="domain" description="Myb/SANT-like DNA-binding" evidence="7">
    <location>
        <begin position="10"/>
        <end position="85"/>
    </location>
</feature>
<evidence type="ECO:0000256" key="6">
    <source>
        <dbReference type="SAM" id="MobiDB-lite"/>
    </source>
</evidence>
<keyword evidence="4" id="KW-0804">Transcription</keyword>
<reference evidence="9" key="1">
    <citation type="submission" date="2025-08" db="UniProtKB">
        <authorList>
            <consortium name="RefSeq"/>
        </authorList>
    </citation>
    <scope>IDENTIFICATION</scope>
    <source>
        <tissue evidence="9">Whole larvae</tissue>
    </source>
</reference>
<dbReference type="RefSeq" id="XP_052753766.1">
    <property type="nucleotide sequence ID" value="XM_052897806.1"/>
</dbReference>
<protein>
    <recommendedName>
        <fullName evidence="2">Regulatory protein zeste</fullName>
    </recommendedName>
</protein>
<evidence type="ECO:0000256" key="2">
    <source>
        <dbReference type="ARBA" id="ARBA00016807"/>
    </source>
</evidence>
<dbReference type="GeneID" id="113517179"/>